<dbReference type="InterPro" id="IPR036291">
    <property type="entry name" value="NAD(P)-bd_dom_sf"/>
</dbReference>
<gene>
    <name evidence="2" type="ORF">ACFOD9_05485</name>
</gene>
<keyword evidence="3" id="KW-1185">Reference proteome</keyword>
<dbReference type="Proteomes" id="UP001595604">
    <property type="component" value="Unassembled WGS sequence"/>
</dbReference>
<dbReference type="RefSeq" id="WP_379509084.1">
    <property type="nucleotide sequence ID" value="NZ_JBHRTQ010000005.1"/>
</dbReference>
<sequence>MARKYRVAQCYTGPVGSEIVRRMAGHPQLDLVGVLVHFPEKVGLDAGEMVGAAPNGVITTNRLDDIIALKPDAAIWSGSVNDIDAYVQLLEAGINVYTGIGCYYLPHSPDEPRLTAAALKGGASITAGGNIPGLIADALPLFLSGYTGKIRQLRMWQRNDMANGPSATQIQSLGVGFYPGEWPYTEAMNAGFTWTIGQSARMVADGLGLQWEDVRLESHELALAPEDYVLPASGLEIKKGMVAGVRWTWYARANGGRDFYRLVNEQSTRLDHGDDWRKTYDDPAWRVEIDGDPPIVCTFGWPSGTAPGKACHDLNAARAMAIVPRLIEARPGGVSVLDFPAPVAGDGLFG</sequence>
<dbReference type="SUPFAM" id="SSF51735">
    <property type="entry name" value="NAD(P)-binding Rossmann-fold domains"/>
    <property type="match status" value="1"/>
</dbReference>
<evidence type="ECO:0000313" key="3">
    <source>
        <dbReference type="Proteomes" id="UP001595604"/>
    </source>
</evidence>
<feature type="domain" description="2,4-diaminopentanoate dehydrogenase C-terminal" evidence="1">
    <location>
        <begin position="135"/>
        <end position="344"/>
    </location>
</feature>
<organism evidence="2 3">
    <name type="scientific">Novosphingobium bradum</name>
    <dbReference type="NCBI Taxonomy" id="1737444"/>
    <lineage>
        <taxon>Bacteria</taxon>
        <taxon>Pseudomonadati</taxon>
        <taxon>Pseudomonadota</taxon>
        <taxon>Alphaproteobacteria</taxon>
        <taxon>Sphingomonadales</taxon>
        <taxon>Sphingomonadaceae</taxon>
        <taxon>Novosphingobium</taxon>
    </lineage>
</organism>
<proteinExistence type="predicted"/>
<name>A0ABV7IPZ5_9SPHN</name>
<dbReference type="EMBL" id="JBHRTQ010000005">
    <property type="protein sequence ID" value="MFC3173699.1"/>
    <property type="molecule type" value="Genomic_DNA"/>
</dbReference>
<dbReference type="InterPro" id="IPR045760">
    <property type="entry name" value="DAP_DH_C"/>
</dbReference>
<reference evidence="3" key="1">
    <citation type="journal article" date="2019" name="Int. J. Syst. Evol. Microbiol.">
        <title>The Global Catalogue of Microorganisms (GCM) 10K type strain sequencing project: providing services to taxonomists for standard genome sequencing and annotation.</title>
        <authorList>
            <consortium name="The Broad Institute Genomics Platform"/>
            <consortium name="The Broad Institute Genome Sequencing Center for Infectious Disease"/>
            <person name="Wu L."/>
            <person name="Ma J."/>
        </authorList>
    </citation>
    <scope>NUCLEOTIDE SEQUENCE [LARGE SCALE GENOMIC DNA]</scope>
    <source>
        <strain evidence="3">KCTC 42984</strain>
    </source>
</reference>
<dbReference type="CDD" id="cd24146">
    <property type="entry name" value="nat-AmDH_N_like"/>
    <property type="match status" value="1"/>
</dbReference>
<comment type="caution">
    <text evidence="2">The sequence shown here is derived from an EMBL/GenBank/DDBJ whole genome shotgun (WGS) entry which is preliminary data.</text>
</comment>
<protein>
    <recommendedName>
        <fullName evidence="1">2,4-diaminopentanoate dehydrogenase C-terminal domain-containing protein</fullName>
    </recommendedName>
</protein>
<evidence type="ECO:0000313" key="2">
    <source>
        <dbReference type="EMBL" id="MFC3173699.1"/>
    </source>
</evidence>
<dbReference type="Pfam" id="PF19328">
    <property type="entry name" value="DAP_DH_C"/>
    <property type="match status" value="1"/>
</dbReference>
<accession>A0ABV7IPZ5</accession>
<evidence type="ECO:0000259" key="1">
    <source>
        <dbReference type="Pfam" id="PF19328"/>
    </source>
</evidence>
<dbReference type="Gene3D" id="3.40.50.720">
    <property type="entry name" value="NAD(P)-binding Rossmann-like Domain"/>
    <property type="match status" value="1"/>
</dbReference>